<dbReference type="PROSITE" id="PS50081">
    <property type="entry name" value="ZF_DAG_PE_2"/>
    <property type="match status" value="1"/>
</dbReference>
<dbReference type="GO" id="GO:0005085">
    <property type="term" value="F:guanyl-nucleotide exchange factor activity"/>
    <property type="evidence" value="ECO:0007669"/>
    <property type="project" value="UniProtKB-KW"/>
</dbReference>
<keyword evidence="3" id="KW-0343">GTPase activation</keyword>
<evidence type="ECO:0000256" key="4">
    <source>
        <dbReference type="ARBA" id="ARBA00022490"/>
    </source>
</evidence>
<dbReference type="Proteomes" id="UP000887575">
    <property type="component" value="Unassembled WGS sequence"/>
</dbReference>
<dbReference type="PROSITE" id="PS50003">
    <property type="entry name" value="PH_DOMAIN"/>
    <property type="match status" value="1"/>
</dbReference>
<dbReference type="SMART" id="SM00325">
    <property type="entry name" value="RhoGEF"/>
    <property type="match status" value="1"/>
</dbReference>
<evidence type="ECO:0000259" key="13">
    <source>
        <dbReference type="PROSITE" id="PS50003"/>
    </source>
</evidence>
<keyword evidence="7" id="KW-0479">Metal-binding</keyword>
<dbReference type="GO" id="GO:0005096">
    <property type="term" value="F:GTPase activator activity"/>
    <property type="evidence" value="ECO:0007669"/>
    <property type="project" value="UniProtKB-KW"/>
</dbReference>
<reference evidence="19" key="1">
    <citation type="submission" date="2024-02" db="UniProtKB">
        <authorList>
            <consortium name="WormBaseParasite"/>
        </authorList>
    </citation>
    <scope>IDENTIFICATION</scope>
</reference>
<dbReference type="GO" id="GO:0007186">
    <property type="term" value="P:G protein-coupled receptor signaling pathway"/>
    <property type="evidence" value="ECO:0007669"/>
    <property type="project" value="TreeGrafter"/>
</dbReference>
<keyword evidence="18" id="KW-1185">Reference proteome</keyword>
<comment type="subcellular location">
    <subcellularLocation>
        <location evidence="2">Cytoplasm</location>
    </subcellularLocation>
    <subcellularLocation>
        <location evidence="1">Membrane</location>
    </subcellularLocation>
</comment>
<evidence type="ECO:0000313" key="18">
    <source>
        <dbReference type="Proteomes" id="UP000887575"/>
    </source>
</evidence>
<dbReference type="InterPro" id="IPR046349">
    <property type="entry name" value="C1-like_sf"/>
</dbReference>
<keyword evidence="8" id="KW-0862">Zinc</keyword>
<dbReference type="InterPro" id="IPR001849">
    <property type="entry name" value="PH_domain"/>
</dbReference>
<feature type="compositionally biased region" description="Polar residues" evidence="12">
    <location>
        <begin position="618"/>
        <end position="642"/>
    </location>
</feature>
<dbReference type="Gene3D" id="3.30.60.20">
    <property type="match status" value="1"/>
</dbReference>
<dbReference type="InterPro" id="IPR016137">
    <property type="entry name" value="RGS"/>
</dbReference>
<dbReference type="InterPro" id="IPR011993">
    <property type="entry name" value="PH-like_dom_sf"/>
</dbReference>
<feature type="compositionally biased region" description="Basic and acidic residues" evidence="12">
    <location>
        <begin position="558"/>
        <end position="588"/>
    </location>
</feature>
<dbReference type="GO" id="GO:0001664">
    <property type="term" value="F:G protein-coupled receptor binding"/>
    <property type="evidence" value="ECO:0007669"/>
    <property type="project" value="TreeGrafter"/>
</dbReference>
<dbReference type="InterPro" id="IPR015212">
    <property type="entry name" value="RGS-like_dom"/>
</dbReference>
<evidence type="ECO:0000256" key="8">
    <source>
        <dbReference type="ARBA" id="ARBA00022833"/>
    </source>
</evidence>
<sequence>MRACGLIDGESSYWTMARKHVLPIMNTAIKVKMYHDWLSPAPSGGMIERCVVVQRQPDGYGLTVNGDHPVFVHTVRSDGAAFCAGVRQGDRILKVNGMPVTSQNHLDVVRMISGGQTVALTLLGKPPDPLNVDIFHEQKTELTKAIISDPMPVAEKEEWKRRRKEVIAQMLEDERRHVESLRDSSENGDKLEKSLKRIQKLQSQLRGQTPPQQKSIQQIDNTNSTANNINNHSSSTNPWMHVGRRASDGLVSDSENDEDMLSNETSGPFSSIVELKGHPAHLAVFISFLLSNANPNSLFFYLITDAYQQTSASAKELRRWAFEIFTTFVVPNSPMHVQNMDQNIIQPIDKAMTNTAQDVRDADADILRKIFIPARQRAELDIREHLADFRVKKHISNLFEIAQLGEANDDSSLEWKLGESLLLRALETTVRAANPDYDLCSINTQALLSSLATLIKVILCLKPNLSNWERLLEKCPTFVTKDKMIKVKAKTLTKKIVQVKGHQFSLNPVNVVHYCYQCRDVIWAMQPYAYSCTNCDVVIHKQCATSLTDACYPATQGKSKDNKENKAKSRPKSREGHGDERIRRDGSLPRDVSVSKLAQSDSGIGAEIIHPGLNQLQQQEKVVGRSQSMRGRTTSDSSSTLSEPAGRKGRSALSWGTDLTPADEEAETVRSFNIRELTAERAIDLASVSGSSGVSHCSMPDDEVRRMMERIQVSALAEGDSDLDVESEVPPIEAIVGWDVVRHLKPKEKKRQEVINELFHTERTHVRNLKIVHKLFYTPMTQQNLIPPDIVELLFANIDEILQLHQSMNKQMRAAVEEWKRDPQLNGLYGDIGELMDGMFSGEPGEKLREATAEFCKHQQHALEILRTRYKSEKEDALSKFLATAELHPLCRKLQLKDMLPVEMQRLVKYPLLLETVAKYTNEPSEEQEKLLKTVAEAKKILHTVNTAKRNAENYRRLEEIQKRLDTTPFDRDFASHDFASLNLTKYQLVHDGPLTCRFNRGKLVELHAILLDHYLILLTRQGDGQRLQLKCLEPTKESKWAPILPLFPLIPREKANDKRTFFLVFNSQNGAQIYELAAPTATDRKTWYKLICDQVEQSKKANRQGLSPFFDVTAAGSYQDASSDGQMAKVNVLTHPRLVSAKEIRIEQPTILEHAKPILTPTEKLKRADQQILEALADKNAILAQFLPGDKNGRKEELDKLADLLSGLAVVDLKQKDPKELAMAAIVHGNRLLDSINQGMVAHKSGDDPSGAPILTLDNQERHLASVPCYKLTAIAAPLMNHLKAMMALIQEQQNEIQTLKNQVQHYKDLADGGHGLSVSEETLTDVSSLPVDPNDRILLTKRFLPTNIPPQPPPPTSLPPAT</sequence>
<dbReference type="Pfam" id="PF09128">
    <property type="entry name" value="RGS-like"/>
    <property type="match status" value="1"/>
</dbReference>
<proteinExistence type="predicted"/>
<dbReference type="InterPro" id="IPR000219">
    <property type="entry name" value="DH_dom"/>
</dbReference>
<dbReference type="SUPFAM" id="SSF50729">
    <property type="entry name" value="PH domain-like"/>
    <property type="match status" value="1"/>
</dbReference>
<evidence type="ECO:0000256" key="6">
    <source>
        <dbReference type="ARBA" id="ARBA00022658"/>
    </source>
</evidence>
<dbReference type="SMART" id="SM00233">
    <property type="entry name" value="PH"/>
    <property type="match status" value="1"/>
</dbReference>
<dbReference type="InterPro" id="IPR002219">
    <property type="entry name" value="PKC_DAG/PE"/>
</dbReference>
<evidence type="ECO:0000256" key="1">
    <source>
        <dbReference type="ARBA" id="ARBA00004370"/>
    </source>
</evidence>
<evidence type="ECO:0000259" key="16">
    <source>
        <dbReference type="PROSITE" id="PS50106"/>
    </source>
</evidence>
<feature type="region of interest" description="Disordered" evidence="12">
    <location>
        <begin position="554"/>
        <end position="596"/>
    </location>
</feature>
<keyword evidence="9 11" id="KW-0175">Coiled coil</keyword>
<feature type="domain" description="PDZ" evidence="16">
    <location>
        <begin position="50"/>
        <end position="112"/>
    </location>
</feature>
<dbReference type="InterPro" id="IPR035899">
    <property type="entry name" value="DBL_dom_sf"/>
</dbReference>
<dbReference type="SUPFAM" id="SSF48097">
    <property type="entry name" value="Regulator of G-protein signaling, RGS"/>
    <property type="match status" value="1"/>
</dbReference>
<dbReference type="SMART" id="SM00109">
    <property type="entry name" value="C1"/>
    <property type="match status" value="1"/>
</dbReference>
<feature type="region of interest" description="Disordered" evidence="12">
    <location>
        <begin position="1345"/>
        <end position="1364"/>
    </location>
</feature>
<dbReference type="Pfam" id="PF00621">
    <property type="entry name" value="RhoGEF"/>
    <property type="match status" value="1"/>
</dbReference>
<evidence type="ECO:0000259" key="14">
    <source>
        <dbReference type="PROSITE" id="PS50010"/>
    </source>
</evidence>
<dbReference type="WBParaSite" id="MBELARI_LOCUS6957">
    <property type="protein sequence ID" value="MBELARI_LOCUS6957"/>
    <property type="gene ID" value="MBELARI_LOCUS6957"/>
</dbReference>
<dbReference type="InterPro" id="IPR036034">
    <property type="entry name" value="PDZ_sf"/>
</dbReference>
<protein>
    <submittedName>
        <fullName evidence="19">Uncharacterized protein</fullName>
    </submittedName>
</protein>
<evidence type="ECO:0000256" key="11">
    <source>
        <dbReference type="SAM" id="Coils"/>
    </source>
</evidence>
<evidence type="ECO:0000256" key="12">
    <source>
        <dbReference type="SAM" id="MobiDB-lite"/>
    </source>
</evidence>
<name>A0AAF3FJ33_9BILA</name>
<feature type="coiled-coil region" evidence="11">
    <location>
        <begin position="1284"/>
        <end position="1311"/>
    </location>
</feature>
<dbReference type="SUPFAM" id="SSF57889">
    <property type="entry name" value="Cysteine-rich domain"/>
    <property type="match status" value="1"/>
</dbReference>
<dbReference type="SUPFAM" id="SSF48065">
    <property type="entry name" value="DBL homology domain (DH-domain)"/>
    <property type="match status" value="1"/>
</dbReference>
<feature type="compositionally biased region" description="Pro residues" evidence="12">
    <location>
        <begin position="1349"/>
        <end position="1364"/>
    </location>
</feature>
<dbReference type="GO" id="GO:0005737">
    <property type="term" value="C:cytoplasm"/>
    <property type="evidence" value="ECO:0007669"/>
    <property type="project" value="UniProtKB-SubCell"/>
</dbReference>
<dbReference type="CDD" id="cd23069">
    <property type="entry name" value="PDZ_ARHGEF11-12-like"/>
    <property type="match status" value="1"/>
</dbReference>
<dbReference type="InterPro" id="IPR036305">
    <property type="entry name" value="RGS_sf"/>
</dbReference>
<dbReference type="InterPro" id="IPR044926">
    <property type="entry name" value="RGS_subdomain_2"/>
</dbReference>
<dbReference type="PROSITE" id="PS00479">
    <property type="entry name" value="ZF_DAG_PE_1"/>
    <property type="match status" value="1"/>
</dbReference>
<evidence type="ECO:0000256" key="2">
    <source>
        <dbReference type="ARBA" id="ARBA00004496"/>
    </source>
</evidence>
<feature type="domain" description="PH" evidence="13">
    <location>
        <begin position="988"/>
        <end position="1097"/>
    </location>
</feature>
<dbReference type="PANTHER" id="PTHR45872:SF2">
    <property type="entry name" value="RHO GUANINE NUCLEOTIDE EXCHANGE FACTOR 2, ISOFORM D"/>
    <property type="match status" value="1"/>
</dbReference>
<keyword evidence="10" id="KW-0472">Membrane</keyword>
<dbReference type="Gene3D" id="1.10.167.10">
    <property type="entry name" value="Regulator of G-protein Signalling 4, domain 2"/>
    <property type="match status" value="1"/>
</dbReference>
<evidence type="ECO:0000256" key="9">
    <source>
        <dbReference type="ARBA" id="ARBA00023054"/>
    </source>
</evidence>
<organism evidence="18 19">
    <name type="scientific">Mesorhabditis belari</name>
    <dbReference type="NCBI Taxonomy" id="2138241"/>
    <lineage>
        <taxon>Eukaryota</taxon>
        <taxon>Metazoa</taxon>
        <taxon>Ecdysozoa</taxon>
        <taxon>Nematoda</taxon>
        <taxon>Chromadorea</taxon>
        <taxon>Rhabditida</taxon>
        <taxon>Rhabditina</taxon>
        <taxon>Rhabditomorpha</taxon>
        <taxon>Rhabditoidea</taxon>
        <taxon>Rhabditidae</taxon>
        <taxon>Mesorhabditinae</taxon>
        <taxon>Mesorhabditis</taxon>
    </lineage>
</organism>
<feature type="domain" description="DH" evidence="14">
    <location>
        <begin position="750"/>
        <end position="948"/>
    </location>
</feature>
<evidence type="ECO:0000259" key="17">
    <source>
        <dbReference type="PROSITE" id="PS50132"/>
    </source>
</evidence>
<dbReference type="GO" id="GO:0046872">
    <property type="term" value="F:metal ion binding"/>
    <property type="evidence" value="ECO:0007669"/>
    <property type="project" value="UniProtKB-KW"/>
</dbReference>
<dbReference type="PROSITE" id="PS50106">
    <property type="entry name" value="PDZ"/>
    <property type="match status" value="1"/>
</dbReference>
<dbReference type="PROSITE" id="PS50132">
    <property type="entry name" value="RGS"/>
    <property type="match status" value="1"/>
</dbReference>
<dbReference type="Pfam" id="PF00130">
    <property type="entry name" value="C1_1"/>
    <property type="match status" value="1"/>
</dbReference>
<keyword evidence="6" id="KW-0344">Guanine-nucleotide releasing factor</keyword>
<dbReference type="Gene3D" id="1.20.900.10">
    <property type="entry name" value="Dbl homology (DH) domain"/>
    <property type="match status" value="1"/>
</dbReference>
<dbReference type="SMART" id="SM00228">
    <property type="entry name" value="PDZ"/>
    <property type="match status" value="1"/>
</dbReference>
<evidence type="ECO:0000256" key="10">
    <source>
        <dbReference type="ARBA" id="ARBA00023136"/>
    </source>
</evidence>
<evidence type="ECO:0000259" key="15">
    <source>
        <dbReference type="PROSITE" id="PS50081"/>
    </source>
</evidence>
<feature type="domain" description="RGS" evidence="17">
    <location>
        <begin position="271"/>
        <end position="374"/>
    </location>
</feature>
<dbReference type="Pfam" id="PF00595">
    <property type="entry name" value="PDZ"/>
    <property type="match status" value="1"/>
</dbReference>
<feature type="region of interest" description="Disordered" evidence="12">
    <location>
        <begin position="618"/>
        <end position="656"/>
    </location>
</feature>
<feature type="domain" description="Phorbol-ester/DAG-type" evidence="15">
    <location>
        <begin position="501"/>
        <end position="551"/>
    </location>
</feature>
<keyword evidence="4" id="KW-0963">Cytoplasm</keyword>
<dbReference type="Gene3D" id="2.30.29.30">
    <property type="entry name" value="Pleckstrin-homology domain (PH domain)/Phosphotyrosine-binding domain (PTB)"/>
    <property type="match status" value="1"/>
</dbReference>
<evidence type="ECO:0000256" key="5">
    <source>
        <dbReference type="ARBA" id="ARBA00022553"/>
    </source>
</evidence>
<feature type="compositionally biased region" description="Low complexity" evidence="12">
    <location>
        <begin position="223"/>
        <end position="237"/>
    </location>
</feature>
<dbReference type="InterPro" id="IPR041020">
    <property type="entry name" value="PH_16"/>
</dbReference>
<accession>A0AAF3FJ33</accession>
<dbReference type="CDD" id="cd00160">
    <property type="entry name" value="RhoGEF"/>
    <property type="match status" value="1"/>
</dbReference>
<keyword evidence="5" id="KW-0597">Phosphoprotein</keyword>
<feature type="region of interest" description="Disordered" evidence="12">
    <location>
        <begin position="223"/>
        <end position="242"/>
    </location>
</feature>
<evidence type="ECO:0000256" key="3">
    <source>
        <dbReference type="ARBA" id="ARBA00022468"/>
    </source>
</evidence>
<evidence type="ECO:0000313" key="19">
    <source>
        <dbReference type="WBParaSite" id="MBELARI_LOCUS6957"/>
    </source>
</evidence>
<dbReference type="GO" id="GO:0016020">
    <property type="term" value="C:membrane"/>
    <property type="evidence" value="ECO:0007669"/>
    <property type="project" value="UniProtKB-SubCell"/>
</dbReference>
<dbReference type="PROSITE" id="PS50010">
    <property type="entry name" value="DH_2"/>
    <property type="match status" value="1"/>
</dbReference>
<dbReference type="InterPro" id="IPR001478">
    <property type="entry name" value="PDZ"/>
</dbReference>
<dbReference type="Gene3D" id="2.30.42.10">
    <property type="match status" value="1"/>
</dbReference>
<dbReference type="Pfam" id="PF17838">
    <property type="entry name" value="PH_16"/>
    <property type="match status" value="1"/>
</dbReference>
<dbReference type="SUPFAM" id="SSF50156">
    <property type="entry name" value="PDZ domain-like"/>
    <property type="match status" value="1"/>
</dbReference>
<dbReference type="PANTHER" id="PTHR45872">
    <property type="entry name" value="RHO GUANINE NUCLEOTIDE EXCHANGE FACTOR 2, ISOFORM D"/>
    <property type="match status" value="1"/>
</dbReference>
<dbReference type="CDD" id="cd13329">
    <property type="entry name" value="PH_RhoGEF"/>
    <property type="match status" value="1"/>
</dbReference>
<evidence type="ECO:0000256" key="7">
    <source>
        <dbReference type="ARBA" id="ARBA00022723"/>
    </source>
</evidence>